<protein>
    <submittedName>
        <fullName evidence="1">Uncharacterized protein</fullName>
    </submittedName>
</protein>
<evidence type="ECO:0000313" key="2">
    <source>
        <dbReference type="Proteomes" id="UP000235786"/>
    </source>
</evidence>
<keyword evidence="2" id="KW-1185">Reference proteome</keyword>
<name>A0A2J6R3F7_HYAVF</name>
<dbReference type="EMBL" id="KZ613957">
    <property type="protein sequence ID" value="PMD33051.1"/>
    <property type="molecule type" value="Genomic_DNA"/>
</dbReference>
<dbReference type="AlphaFoldDB" id="A0A2J6R3F7"/>
<reference evidence="1 2" key="1">
    <citation type="submission" date="2016-04" db="EMBL/GenBank/DDBJ databases">
        <title>A degradative enzymes factory behind the ericoid mycorrhizal symbiosis.</title>
        <authorList>
            <consortium name="DOE Joint Genome Institute"/>
            <person name="Martino E."/>
            <person name="Morin E."/>
            <person name="Grelet G."/>
            <person name="Kuo A."/>
            <person name="Kohler A."/>
            <person name="Daghino S."/>
            <person name="Barry K."/>
            <person name="Choi C."/>
            <person name="Cichocki N."/>
            <person name="Clum A."/>
            <person name="Copeland A."/>
            <person name="Hainaut M."/>
            <person name="Haridas S."/>
            <person name="Labutti K."/>
            <person name="Lindquist E."/>
            <person name="Lipzen A."/>
            <person name="Khouja H.-R."/>
            <person name="Murat C."/>
            <person name="Ohm R."/>
            <person name="Olson A."/>
            <person name="Spatafora J."/>
            <person name="Veneault-Fourrey C."/>
            <person name="Henrissat B."/>
            <person name="Grigoriev I."/>
            <person name="Martin F."/>
            <person name="Perotto S."/>
        </authorList>
    </citation>
    <scope>NUCLEOTIDE SEQUENCE [LARGE SCALE GENOMIC DNA]</scope>
    <source>
        <strain evidence="1 2">F</strain>
    </source>
</reference>
<dbReference type="InterPro" id="IPR021840">
    <property type="entry name" value="DUF3433"/>
</dbReference>
<evidence type="ECO:0000313" key="1">
    <source>
        <dbReference type="EMBL" id="PMD33051.1"/>
    </source>
</evidence>
<gene>
    <name evidence="1" type="ORF">L207DRAFT_174631</name>
</gene>
<proteinExistence type="predicted"/>
<accession>A0A2J6R3F7</accession>
<sequence length="102" mass="12282">MMVEATDFEMKKLQPYYLMARKEGASAEESVLIDPLSLWTYFTNPIHWAPDLCLRNHDFTRYPNCTYITKRFTWHHPRRAIEATSCSQQYQAFRQHHEELLE</sequence>
<dbReference type="Proteomes" id="UP000235786">
    <property type="component" value="Unassembled WGS sequence"/>
</dbReference>
<dbReference type="Pfam" id="PF11915">
    <property type="entry name" value="DUF3433"/>
    <property type="match status" value="1"/>
</dbReference>
<organism evidence="1 2">
    <name type="scientific">Hyaloscypha variabilis (strain UAMH 11265 / GT02V1 / F)</name>
    <name type="common">Meliniomyces variabilis</name>
    <dbReference type="NCBI Taxonomy" id="1149755"/>
    <lineage>
        <taxon>Eukaryota</taxon>
        <taxon>Fungi</taxon>
        <taxon>Dikarya</taxon>
        <taxon>Ascomycota</taxon>
        <taxon>Pezizomycotina</taxon>
        <taxon>Leotiomycetes</taxon>
        <taxon>Helotiales</taxon>
        <taxon>Hyaloscyphaceae</taxon>
        <taxon>Hyaloscypha</taxon>
        <taxon>Hyaloscypha variabilis</taxon>
    </lineage>
</organism>